<feature type="region of interest" description="Disordered" evidence="6">
    <location>
        <begin position="1"/>
        <end position="22"/>
    </location>
</feature>
<organism evidence="8 9">
    <name type="scientific">Kockovaella imperatae</name>
    <dbReference type="NCBI Taxonomy" id="4999"/>
    <lineage>
        <taxon>Eukaryota</taxon>
        <taxon>Fungi</taxon>
        <taxon>Dikarya</taxon>
        <taxon>Basidiomycota</taxon>
        <taxon>Agaricomycotina</taxon>
        <taxon>Tremellomycetes</taxon>
        <taxon>Tremellales</taxon>
        <taxon>Cuniculitremaceae</taxon>
        <taxon>Kockovaella</taxon>
    </lineage>
</organism>
<dbReference type="STRING" id="4999.A0A1Y1U8U2"/>
<evidence type="ECO:0000256" key="3">
    <source>
        <dbReference type="ARBA" id="ARBA00023157"/>
    </source>
</evidence>
<dbReference type="RefSeq" id="XP_021868252.1">
    <property type="nucleotide sequence ID" value="XM_022013678.1"/>
</dbReference>
<dbReference type="Pfam" id="PF06747">
    <property type="entry name" value="CHCH"/>
    <property type="match status" value="1"/>
</dbReference>
<comment type="function">
    <text evidence="4">Required for the assembly of mitochondrial cytochrome c oxidase.</text>
</comment>
<sequence>MSFGRPGGFADTFKVTPPQRGSFPLDHDGDCKAFMIEHLKCLKEFKGDNGKCRFEARRYLECRMDHDLMDRDDMQNLGLGNATESQTSKAAQVKPQAADVRNGDVKAQPTTVQERI</sequence>
<dbReference type="InParanoid" id="A0A1Y1U8U2"/>
<comment type="caution">
    <text evidence="8">The sequence shown here is derived from an EMBL/GenBank/DDBJ whole genome shotgun (WGS) entry which is preliminary data.</text>
</comment>
<evidence type="ECO:0000256" key="1">
    <source>
        <dbReference type="ARBA" id="ARBA00004496"/>
    </source>
</evidence>
<dbReference type="InterPro" id="IPR010625">
    <property type="entry name" value="CHCH"/>
</dbReference>
<dbReference type="PANTHER" id="PTHR21107">
    <property type="entry name" value="CYTOCHROME C OXIDASE ASSEMBLY PROTEIN COX19"/>
    <property type="match status" value="1"/>
</dbReference>
<gene>
    <name evidence="8" type="ORF">BD324DRAFT_584314</name>
</gene>
<dbReference type="GO" id="GO:0033617">
    <property type="term" value="P:mitochondrial respiratory chain complex IV assembly"/>
    <property type="evidence" value="ECO:0007669"/>
    <property type="project" value="TreeGrafter"/>
</dbReference>
<comment type="similarity">
    <text evidence="5">Belongs to the COX19 family.</text>
</comment>
<dbReference type="GO" id="GO:0005758">
    <property type="term" value="C:mitochondrial intermembrane space"/>
    <property type="evidence" value="ECO:0007669"/>
    <property type="project" value="TreeGrafter"/>
</dbReference>
<proteinExistence type="inferred from homology"/>
<dbReference type="InterPro" id="IPR051383">
    <property type="entry name" value="COX19"/>
</dbReference>
<evidence type="ECO:0000313" key="9">
    <source>
        <dbReference type="Proteomes" id="UP000193218"/>
    </source>
</evidence>
<accession>A0A1Y1U8U2</accession>
<evidence type="ECO:0000259" key="7">
    <source>
        <dbReference type="Pfam" id="PF06747"/>
    </source>
</evidence>
<dbReference type="OrthoDB" id="268594at2759"/>
<evidence type="ECO:0000256" key="6">
    <source>
        <dbReference type="SAM" id="MobiDB-lite"/>
    </source>
</evidence>
<comment type="subcellular location">
    <subcellularLocation>
        <location evidence="1">Cytoplasm</location>
    </subcellularLocation>
</comment>
<dbReference type="EMBL" id="NBSH01000016">
    <property type="protein sequence ID" value="ORX33964.1"/>
    <property type="molecule type" value="Genomic_DNA"/>
</dbReference>
<evidence type="ECO:0000256" key="5">
    <source>
        <dbReference type="ARBA" id="ARBA00038223"/>
    </source>
</evidence>
<protein>
    <submittedName>
        <fullName evidence="8">Cytochrome c oxidase assembly protein COX19</fullName>
    </submittedName>
</protein>
<reference evidence="8 9" key="1">
    <citation type="submission" date="2017-03" db="EMBL/GenBank/DDBJ databases">
        <title>Widespread Adenine N6-methylation of Active Genes in Fungi.</title>
        <authorList>
            <consortium name="DOE Joint Genome Institute"/>
            <person name="Mondo S.J."/>
            <person name="Dannebaum R.O."/>
            <person name="Kuo R.C."/>
            <person name="Louie K.B."/>
            <person name="Bewick A.J."/>
            <person name="Labutti K."/>
            <person name="Haridas S."/>
            <person name="Kuo A."/>
            <person name="Salamov A."/>
            <person name="Ahrendt S.R."/>
            <person name="Lau R."/>
            <person name="Bowen B.P."/>
            <person name="Lipzen A."/>
            <person name="Sullivan W."/>
            <person name="Andreopoulos W.B."/>
            <person name="Clum A."/>
            <person name="Lindquist E."/>
            <person name="Daum C."/>
            <person name="Northen T.R."/>
            <person name="Ramamoorthy G."/>
            <person name="Schmitz R.J."/>
            <person name="Gryganskyi A."/>
            <person name="Culley D."/>
            <person name="Magnuson J."/>
            <person name="James T.Y."/>
            <person name="O'Malley M.A."/>
            <person name="Stajich J.E."/>
            <person name="Spatafora J.W."/>
            <person name="Visel A."/>
            <person name="Grigoriev I.V."/>
        </authorList>
    </citation>
    <scope>NUCLEOTIDE SEQUENCE [LARGE SCALE GENOMIC DNA]</scope>
    <source>
        <strain evidence="8 9">NRRL Y-17943</strain>
    </source>
</reference>
<feature type="region of interest" description="Disordered" evidence="6">
    <location>
        <begin position="76"/>
        <end position="116"/>
    </location>
</feature>
<dbReference type="FunCoup" id="A0A1Y1U8U2">
    <property type="interactions" value="165"/>
</dbReference>
<keyword evidence="3" id="KW-1015">Disulfide bond</keyword>
<dbReference type="PROSITE" id="PS51808">
    <property type="entry name" value="CHCH"/>
    <property type="match status" value="1"/>
</dbReference>
<evidence type="ECO:0000256" key="2">
    <source>
        <dbReference type="ARBA" id="ARBA00022490"/>
    </source>
</evidence>
<evidence type="ECO:0000313" key="8">
    <source>
        <dbReference type="EMBL" id="ORX33964.1"/>
    </source>
</evidence>
<keyword evidence="9" id="KW-1185">Reference proteome</keyword>
<evidence type="ECO:0000256" key="4">
    <source>
        <dbReference type="ARBA" id="ARBA00037279"/>
    </source>
</evidence>
<dbReference type="GeneID" id="33555486"/>
<dbReference type="AlphaFoldDB" id="A0A1Y1U8U2"/>
<name>A0A1Y1U8U2_9TREE</name>
<dbReference type="Proteomes" id="UP000193218">
    <property type="component" value="Unassembled WGS sequence"/>
</dbReference>
<dbReference type="PANTHER" id="PTHR21107:SF2">
    <property type="entry name" value="CYTOCHROME C OXIDASE ASSEMBLY PROTEIN COX19"/>
    <property type="match status" value="1"/>
</dbReference>
<feature type="domain" description="CHCH" evidence="7">
    <location>
        <begin position="31"/>
        <end position="64"/>
    </location>
</feature>
<keyword evidence="2" id="KW-0963">Cytoplasm</keyword>